<feature type="region of interest" description="Disordered" evidence="1">
    <location>
        <begin position="104"/>
        <end position="123"/>
    </location>
</feature>
<proteinExistence type="predicted"/>
<dbReference type="EMBL" id="RBNJ01034411">
    <property type="protein sequence ID" value="RUS12547.1"/>
    <property type="molecule type" value="Genomic_DNA"/>
</dbReference>
<dbReference type="Proteomes" id="UP000274822">
    <property type="component" value="Unassembled WGS sequence"/>
</dbReference>
<feature type="region of interest" description="Disordered" evidence="1">
    <location>
        <begin position="45"/>
        <end position="87"/>
    </location>
</feature>
<protein>
    <submittedName>
        <fullName evidence="2">Uncharacterized protein</fullName>
    </submittedName>
</protein>
<evidence type="ECO:0000256" key="1">
    <source>
        <dbReference type="SAM" id="MobiDB-lite"/>
    </source>
</evidence>
<accession>A0A433P4T1</accession>
<evidence type="ECO:0000313" key="3">
    <source>
        <dbReference type="Proteomes" id="UP000274822"/>
    </source>
</evidence>
<gene>
    <name evidence="2" type="ORF">BC938DRAFT_478768</name>
</gene>
<dbReference type="AlphaFoldDB" id="A0A433P4T1"/>
<organism evidence="2 3">
    <name type="scientific">Jimgerdemannia flammicorona</name>
    <dbReference type="NCBI Taxonomy" id="994334"/>
    <lineage>
        <taxon>Eukaryota</taxon>
        <taxon>Fungi</taxon>
        <taxon>Fungi incertae sedis</taxon>
        <taxon>Mucoromycota</taxon>
        <taxon>Mucoromycotina</taxon>
        <taxon>Endogonomycetes</taxon>
        <taxon>Endogonales</taxon>
        <taxon>Endogonaceae</taxon>
        <taxon>Jimgerdemannia</taxon>
    </lineage>
</organism>
<feature type="compositionally biased region" description="Polar residues" evidence="1">
    <location>
        <begin position="113"/>
        <end position="123"/>
    </location>
</feature>
<comment type="caution">
    <text evidence="2">The sequence shown here is derived from an EMBL/GenBank/DDBJ whole genome shotgun (WGS) entry which is preliminary data.</text>
</comment>
<feature type="compositionally biased region" description="Pro residues" evidence="1">
    <location>
        <begin position="70"/>
        <end position="85"/>
    </location>
</feature>
<sequence length="159" mass="17504">MLPCPSWCLIPQIHIPIYLLHHHTIINPPLGFLDLHPTQRHVTGSRSVLTVNPHPPTPTTSHALSRDYLLPPPVDKTSPPNPPFYPRDGPIIAQNCKAYKPSGENPHAHGFSPTDSKFTESIRNSLSGPPSWSLLVGAPHAAWDLFALGSRECLSKQKI</sequence>
<keyword evidence="3" id="KW-1185">Reference proteome</keyword>
<name>A0A433P4T1_9FUNG</name>
<reference evidence="2 3" key="1">
    <citation type="journal article" date="2018" name="New Phytol.">
        <title>Phylogenomics of Endogonaceae and evolution of mycorrhizas within Mucoromycota.</title>
        <authorList>
            <person name="Chang Y."/>
            <person name="Desiro A."/>
            <person name="Na H."/>
            <person name="Sandor L."/>
            <person name="Lipzen A."/>
            <person name="Clum A."/>
            <person name="Barry K."/>
            <person name="Grigoriev I.V."/>
            <person name="Martin F.M."/>
            <person name="Stajich J.E."/>
            <person name="Smith M.E."/>
            <person name="Bonito G."/>
            <person name="Spatafora J.W."/>
        </authorList>
    </citation>
    <scope>NUCLEOTIDE SEQUENCE [LARGE SCALE GENOMIC DNA]</scope>
    <source>
        <strain evidence="2 3">AD002</strain>
    </source>
</reference>
<evidence type="ECO:0000313" key="2">
    <source>
        <dbReference type="EMBL" id="RUS12547.1"/>
    </source>
</evidence>